<sequence length="81" mass="9176">MPIQPQISVFKRTGHTAGNQEKVENLVLQWKGKDVEITVGPERITFTAAPDHQKAGELLVKNIRAHMEKDGLWEDWKVGTQ</sequence>
<dbReference type="Proteomes" id="UP000283569">
    <property type="component" value="Unassembled WGS sequence"/>
</dbReference>
<dbReference type="EMBL" id="MRDB01000020">
    <property type="protein sequence ID" value="RKL39937.1"/>
    <property type="molecule type" value="Genomic_DNA"/>
</dbReference>
<proteinExistence type="predicted"/>
<organism evidence="1 2">
    <name type="scientific">Gibberella intermedia</name>
    <name type="common">Bulb rot disease fungus</name>
    <name type="synonym">Fusarium proliferatum</name>
    <dbReference type="NCBI Taxonomy" id="948311"/>
    <lineage>
        <taxon>Eukaryota</taxon>
        <taxon>Fungi</taxon>
        <taxon>Dikarya</taxon>
        <taxon>Ascomycota</taxon>
        <taxon>Pezizomycotina</taxon>
        <taxon>Sordariomycetes</taxon>
        <taxon>Hypocreomycetidae</taxon>
        <taxon>Hypocreales</taxon>
        <taxon>Nectriaceae</taxon>
        <taxon>Fusarium</taxon>
        <taxon>Fusarium fujikuroi species complex</taxon>
    </lineage>
</organism>
<gene>
    <name evidence="1" type="ORF">BFJ72_g6666</name>
</gene>
<comment type="caution">
    <text evidence="1">The sequence shown here is derived from an EMBL/GenBank/DDBJ whole genome shotgun (WGS) entry which is preliminary data.</text>
</comment>
<dbReference type="AlphaFoldDB" id="A0A420TEK6"/>
<name>A0A420TEK6_GIBIN</name>
<protein>
    <submittedName>
        <fullName evidence="1">Uncharacterized protein</fullName>
    </submittedName>
</protein>
<reference evidence="1 2" key="1">
    <citation type="journal article" date="2018" name="Sci. Rep.">
        <title>Characterisation of pathogen-specific regions and novel effector candidates in Fusarium oxysporum f. sp. cepae.</title>
        <authorList>
            <person name="Armitage A.D."/>
            <person name="Taylor A."/>
            <person name="Sobczyk M.K."/>
            <person name="Baxter L."/>
            <person name="Greenfield B.P."/>
            <person name="Bates H.J."/>
            <person name="Wilson F."/>
            <person name="Jackson A.C."/>
            <person name="Ott S."/>
            <person name="Harrison R.J."/>
            <person name="Clarkson J.P."/>
        </authorList>
    </citation>
    <scope>NUCLEOTIDE SEQUENCE [LARGE SCALE GENOMIC DNA]</scope>
    <source>
        <strain evidence="1 2">Fp_A8</strain>
    </source>
</reference>
<evidence type="ECO:0000313" key="1">
    <source>
        <dbReference type="EMBL" id="RKL39937.1"/>
    </source>
</evidence>
<accession>A0A420TEK6</accession>
<evidence type="ECO:0000313" key="2">
    <source>
        <dbReference type="Proteomes" id="UP000283569"/>
    </source>
</evidence>